<sequence>MNMNNNKQMMKISLPLLVLCSSLSYSQVGINNTDPKATLDITAKTTDASKPEGLIAPRLTGDQIRNKNAQYDTAQIGAIIYATTADSFPTGKTVNITAPGYYYFDGIAWQKINTGVGGSNVVGSGNNIYTIDGTLQDNRTVTMADKTLNFNSTATTGTSHFNVDGSTLNVDAVNNRVGIGTSTPKFFLDVVGDNSAYGHAIGISNSALNPQDRAAIGVQGSGTIQRWLQFIAPGTASSAFAFKFDTPNGQALTVMSNGQVGMSNPSPDPSAQLDVRSSDKGFLPPRLALSATNNKSPLTTASPNPGVLVYNTATTTNKPYDVSPGYYYWNGSNWMRLATGTGASNSSNWAVGEERVFMYSATDATWNTTGTTKTYMTGKAVNNTSTTSGKLLSEAMMQESGDISNALVINGMRLDFLRQNPRFVNTTASPITYSLVSLSTVNPYVNGTKTIIAPNAICYYVDGDNNFYYSNNNEGELDNGFIVFPTGEWYDFSVYLIQIDGVAQGYTRAKRLR</sequence>
<dbReference type="Proteomes" id="UP001500353">
    <property type="component" value="Unassembled WGS sequence"/>
</dbReference>
<evidence type="ECO:0000256" key="1">
    <source>
        <dbReference type="SAM" id="SignalP"/>
    </source>
</evidence>
<feature type="chain" id="PRO_5047477511" evidence="1">
    <location>
        <begin position="27"/>
        <end position="513"/>
    </location>
</feature>
<organism evidence="2 3">
    <name type="scientific">Chryseobacterium ginsengisoli</name>
    <dbReference type="NCBI Taxonomy" id="363853"/>
    <lineage>
        <taxon>Bacteria</taxon>
        <taxon>Pseudomonadati</taxon>
        <taxon>Bacteroidota</taxon>
        <taxon>Flavobacteriia</taxon>
        <taxon>Flavobacteriales</taxon>
        <taxon>Weeksellaceae</taxon>
        <taxon>Chryseobacterium group</taxon>
        <taxon>Chryseobacterium</taxon>
    </lineage>
</organism>
<dbReference type="EMBL" id="BAABHX010000011">
    <property type="protein sequence ID" value="GAA5102447.1"/>
    <property type="molecule type" value="Genomic_DNA"/>
</dbReference>
<protein>
    <submittedName>
        <fullName evidence="2">Uncharacterized protein</fullName>
    </submittedName>
</protein>
<evidence type="ECO:0000313" key="2">
    <source>
        <dbReference type="EMBL" id="GAA5102447.1"/>
    </source>
</evidence>
<gene>
    <name evidence="2" type="ORF">GCM10023210_43490</name>
</gene>
<feature type="signal peptide" evidence="1">
    <location>
        <begin position="1"/>
        <end position="26"/>
    </location>
</feature>
<evidence type="ECO:0000313" key="3">
    <source>
        <dbReference type="Proteomes" id="UP001500353"/>
    </source>
</evidence>
<name>A0ABP9MVU1_9FLAO</name>
<reference evidence="3" key="1">
    <citation type="journal article" date="2019" name="Int. J. Syst. Evol. Microbiol.">
        <title>The Global Catalogue of Microorganisms (GCM) 10K type strain sequencing project: providing services to taxonomists for standard genome sequencing and annotation.</title>
        <authorList>
            <consortium name="The Broad Institute Genomics Platform"/>
            <consortium name="The Broad Institute Genome Sequencing Center for Infectious Disease"/>
            <person name="Wu L."/>
            <person name="Ma J."/>
        </authorList>
    </citation>
    <scope>NUCLEOTIDE SEQUENCE [LARGE SCALE GENOMIC DNA]</scope>
    <source>
        <strain evidence="3">JCM 18019</strain>
    </source>
</reference>
<keyword evidence="1" id="KW-0732">Signal</keyword>
<proteinExistence type="predicted"/>
<keyword evidence="3" id="KW-1185">Reference proteome</keyword>
<accession>A0ABP9MVU1</accession>
<comment type="caution">
    <text evidence="2">The sequence shown here is derived from an EMBL/GenBank/DDBJ whole genome shotgun (WGS) entry which is preliminary data.</text>
</comment>